<evidence type="ECO:0000313" key="3">
    <source>
        <dbReference type="Proteomes" id="UP000035579"/>
    </source>
</evidence>
<proteinExistence type="predicted"/>
<evidence type="ECO:0000256" key="1">
    <source>
        <dbReference type="SAM" id="MobiDB-lite"/>
    </source>
</evidence>
<accession>A0AAC8QEE2</accession>
<evidence type="ECO:0000313" key="2">
    <source>
        <dbReference type="EMBL" id="AKJ05738.1"/>
    </source>
</evidence>
<dbReference type="KEGG" id="age:AA314_07364"/>
<feature type="region of interest" description="Disordered" evidence="1">
    <location>
        <begin position="1"/>
        <end position="42"/>
    </location>
</feature>
<name>A0AAC8QEE2_9BACT</name>
<dbReference type="Proteomes" id="UP000035579">
    <property type="component" value="Chromosome"/>
</dbReference>
<protein>
    <submittedName>
        <fullName evidence="2">Uncharacterized protein</fullName>
    </submittedName>
</protein>
<dbReference type="EMBL" id="CP011509">
    <property type="protein sequence ID" value="AKJ05738.1"/>
    <property type="molecule type" value="Genomic_DNA"/>
</dbReference>
<dbReference type="AlphaFoldDB" id="A0AAC8QEE2"/>
<organism evidence="2 3">
    <name type="scientific">Archangium gephyra</name>
    <dbReference type="NCBI Taxonomy" id="48"/>
    <lineage>
        <taxon>Bacteria</taxon>
        <taxon>Pseudomonadati</taxon>
        <taxon>Myxococcota</taxon>
        <taxon>Myxococcia</taxon>
        <taxon>Myxococcales</taxon>
        <taxon>Cystobacterineae</taxon>
        <taxon>Archangiaceae</taxon>
        <taxon>Archangium</taxon>
    </lineage>
</organism>
<gene>
    <name evidence="2" type="ORF">AA314_07364</name>
</gene>
<reference evidence="2 3" key="1">
    <citation type="submission" date="2015-05" db="EMBL/GenBank/DDBJ databases">
        <title>Genome assembly of Archangium gephyra DSM 2261.</title>
        <authorList>
            <person name="Sharma G."/>
            <person name="Subramanian S."/>
        </authorList>
    </citation>
    <scope>NUCLEOTIDE SEQUENCE [LARGE SCALE GENOMIC DNA]</scope>
    <source>
        <strain evidence="2 3">DSM 2261</strain>
    </source>
</reference>
<sequence>MCEHAHVFRSGPSVSLWNAGRGSRTPGPGRKVMSRREYHGPQ</sequence>